<keyword evidence="1" id="KW-0812">Transmembrane</keyword>
<feature type="transmembrane region" description="Helical" evidence="1">
    <location>
        <begin position="12"/>
        <end position="29"/>
    </location>
</feature>
<dbReference type="Proteomes" id="UP000006860">
    <property type="component" value="Chromosome"/>
</dbReference>
<evidence type="ECO:0000313" key="3">
    <source>
        <dbReference type="Proteomes" id="UP000006860"/>
    </source>
</evidence>
<name>F0SHC5_RUBBR</name>
<evidence type="ECO:0000256" key="1">
    <source>
        <dbReference type="SAM" id="Phobius"/>
    </source>
</evidence>
<reference evidence="3" key="1">
    <citation type="submission" date="2011-02" db="EMBL/GenBank/DDBJ databases">
        <title>The complete genome of Planctomyces brasiliensis DSM 5305.</title>
        <authorList>
            <person name="Lucas S."/>
            <person name="Copeland A."/>
            <person name="Lapidus A."/>
            <person name="Bruce D."/>
            <person name="Goodwin L."/>
            <person name="Pitluck S."/>
            <person name="Kyrpides N."/>
            <person name="Mavromatis K."/>
            <person name="Pagani I."/>
            <person name="Ivanova N."/>
            <person name="Ovchinnikova G."/>
            <person name="Lu M."/>
            <person name="Detter J.C."/>
            <person name="Han C."/>
            <person name="Land M."/>
            <person name="Hauser L."/>
            <person name="Markowitz V."/>
            <person name="Cheng J.-F."/>
            <person name="Hugenholtz P."/>
            <person name="Woyke T."/>
            <person name="Wu D."/>
            <person name="Tindall B."/>
            <person name="Pomrenke H.G."/>
            <person name="Brambilla E."/>
            <person name="Klenk H.-P."/>
            <person name="Eisen J.A."/>
        </authorList>
    </citation>
    <scope>NUCLEOTIDE SEQUENCE [LARGE SCALE GENOMIC DNA]</scope>
    <source>
        <strain evidence="3">ATCC 49424 / DSM 5305 / JCM 21570 / NBRC 103401 / IFAM 1448</strain>
    </source>
</reference>
<dbReference type="KEGG" id="pbs:Plabr_4103"/>
<keyword evidence="3" id="KW-1185">Reference proteome</keyword>
<dbReference type="RefSeq" id="WP_013630396.1">
    <property type="nucleotide sequence ID" value="NC_015174.1"/>
</dbReference>
<gene>
    <name evidence="2" type="ordered locus">Plabr_4103</name>
</gene>
<keyword evidence="1" id="KW-1133">Transmembrane helix</keyword>
<dbReference type="HOGENOM" id="CLU_1702928_0_0_0"/>
<dbReference type="STRING" id="756272.Plabr_4103"/>
<evidence type="ECO:0000313" key="2">
    <source>
        <dbReference type="EMBL" id="ADY61680.1"/>
    </source>
</evidence>
<proteinExistence type="predicted"/>
<dbReference type="AlphaFoldDB" id="F0SHC5"/>
<dbReference type="EMBL" id="CP002546">
    <property type="protein sequence ID" value="ADY61680.1"/>
    <property type="molecule type" value="Genomic_DNA"/>
</dbReference>
<organism evidence="2 3">
    <name type="scientific">Rubinisphaera brasiliensis (strain ATCC 49424 / DSM 5305 / JCM 21570 / IAM 15109 / NBRC 103401 / IFAM 1448)</name>
    <name type="common">Planctomyces brasiliensis</name>
    <dbReference type="NCBI Taxonomy" id="756272"/>
    <lineage>
        <taxon>Bacteria</taxon>
        <taxon>Pseudomonadati</taxon>
        <taxon>Planctomycetota</taxon>
        <taxon>Planctomycetia</taxon>
        <taxon>Planctomycetales</taxon>
        <taxon>Planctomycetaceae</taxon>
        <taxon>Rubinisphaera</taxon>
    </lineage>
</organism>
<dbReference type="OrthoDB" id="217086at2"/>
<keyword evidence="1" id="KW-0472">Membrane</keyword>
<protein>
    <submittedName>
        <fullName evidence="2">Uncharacterized protein</fullName>
    </submittedName>
</protein>
<accession>F0SHC5</accession>
<sequence>MSENQAWYQNGWIMLFLVVFGVPWALSYYDDYRKSQLPLVLPEVAARLERPLWDGPSLHLTVWHQVEGYLYNGSIVVSVEGEVMGEDNPNSWQTYSFEVWRPNRDNGVDFEVRLPSFGPEDQLEVTVRVNAKNCHEGRIAATWSEEGWKRKLKE</sequence>